<dbReference type="SUPFAM" id="SSF56112">
    <property type="entry name" value="Protein kinase-like (PK-like)"/>
    <property type="match status" value="1"/>
</dbReference>
<feature type="compositionally biased region" description="Basic and acidic residues" evidence="1">
    <location>
        <begin position="107"/>
        <end position="117"/>
    </location>
</feature>
<dbReference type="PANTHER" id="PTHR38248">
    <property type="entry name" value="FUNK1 6"/>
    <property type="match status" value="1"/>
</dbReference>
<dbReference type="Proteomes" id="UP000298327">
    <property type="component" value="Unassembled WGS sequence"/>
</dbReference>
<dbReference type="EMBL" id="SEOQ01001072">
    <property type="protein sequence ID" value="TFY54053.1"/>
    <property type="molecule type" value="Genomic_DNA"/>
</dbReference>
<keyword evidence="4" id="KW-1185">Reference proteome</keyword>
<protein>
    <recommendedName>
        <fullName evidence="2">Protein kinase domain-containing protein</fullName>
    </recommendedName>
</protein>
<proteinExistence type="predicted"/>
<evidence type="ECO:0000259" key="2">
    <source>
        <dbReference type="PROSITE" id="PS50011"/>
    </source>
</evidence>
<dbReference type="InterPro" id="IPR040976">
    <property type="entry name" value="Pkinase_fungal"/>
</dbReference>
<dbReference type="PROSITE" id="PS50011">
    <property type="entry name" value="PROTEIN_KINASE_DOM"/>
    <property type="match status" value="1"/>
</dbReference>
<organism evidence="3 4">
    <name type="scientific">Dentipellis fragilis</name>
    <dbReference type="NCBI Taxonomy" id="205917"/>
    <lineage>
        <taxon>Eukaryota</taxon>
        <taxon>Fungi</taxon>
        <taxon>Dikarya</taxon>
        <taxon>Basidiomycota</taxon>
        <taxon>Agaricomycotina</taxon>
        <taxon>Agaricomycetes</taxon>
        <taxon>Russulales</taxon>
        <taxon>Hericiaceae</taxon>
        <taxon>Dentipellis</taxon>
    </lineage>
</organism>
<dbReference type="InterPro" id="IPR011009">
    <property type="entry name" value="Kinase-like_dom_sf"/>
</dbReference>
<dbReference type="STRING" id="205917.A0A4Y9XX95"/>
<dbReference type="PROSITE" id="PS00109">
    <property type="entry name" value="PROTEIN_KINASE_TYR"/>
    <property type="match status" value="1"/>
</dbReference>
<feature type="domain" description="Protein kinase" evidence="2">
    <location>
        <begin position="218"/>
        <end position="573"/>
    </location>
</feature>
<dbReference type="OrthoDB" id="5569250at2759"/>
<accession>A0A4Y9XX95</accession>
<dbReference type="GO" id="GO:0005524">
    <property type="term" value="F:ATP binding"/>
    <property type="evidence" value="ECO:0007669"/>
    <property type="project" value="InterPro"/>
</dbReference>
<evidence type="ECO:0000313" key="4">
    <source>
        <dbReference type="Proteomes" id="UP000298327"/>
    </source>
</evidence>
<evidence type="ECO:0000313" key="3">
    <source>
        <dbReference type="EMBL" id="TFY54053.1"/>
    </source>
</evidence>
<evidence type="ECO:0000256" key="1">
    <source>
        <dbReference type="SAM" id="MobiDB-lite"/>
    </source>
</evidence>
<dbReference type="Gene3D" id="1.10.510.10">
    <property type="entry name" value="Transferase(Phosphotransferase) domain 1"/>
    <property type="match status" value="1"/>
</dbReference>
<comment type="caution">
    <text evidence="3">The sequence shown here is derived from an EMBL/GenBank/DDBJ whole genome shotgun (WGS) entry which is preliminary data.</text>
</comment>
<dbReference type="AlphaFoldDB" id="A0A4Y9XX95"/>
<gene>
    <name evidence="3" type="ORF">EVG20_g9865</name>
</gene>
<dbReference type="PANTHER" id="PTHR38248:SF2">
    <property type="entry name" value="FUNK1 11"/>
    <property type="match status" value="1"/>
</dbReference>
<dbReference type="GO" id="GO:0004672">
    <property type="term" value="F:protein kinase activity"/>
    <property type="evidence" value="ECO:0007669"/>
    <property type="project" value="InterPro"/>
</dbReference>
<name>A0A4Y9XX95_9AGAM</name>
<sequence>MAHSSERQDQRKPDVVMLCDDVKDVLVDGRVSFGNVSLSMEFQKKEKAALSAAEVEQYLEGIHSRIDGTTSRDAGGKRTHESQSIVARKRAKEAHTGAAANVQEAKASPRSETDDMSRGSSSRTRPLSLWYFDRIGVVKSEDLYFFEDPELFVLISVALFCCDPYRLGYEPLIRPSIVDSTLLSSVEGSILDLPYRSIHPGLMVYDPAKFSITGSALHVEYGIVGRGTVVLPIRTLRQSEPYDIEVDDDLVAKFSWPVAMRPREDVLIQKIRAAISLRWQRHLPDLKLSLAIEKTTAHMAFLPRTYLEGLHGRVQTEPRVLQILVLPHYQRLRDARTLHEFKSVFLDIVRVHRVIYTKARILHRDLSPGNFMINRDCNGHACGILNDWDLGEDMTSKEIADSSRLRTGTLPFMAVELLAEHQPPHRYRHDLESFLYVLVWVAIHYELQGKERPFNSIIAKDWTEGGWSEVRSLKMSFLTDAVYYTPIMDAVTPAFVPLRDAWIVPLRKLFCRYRLSAITKQEAEDPRPVLEDWDAETAGETEMYEQFMEVLYSVNRRTCNVDVYAYFVFPMLP</sequence>
<feature type="region of interest" description="Disordered" evidence="1">
    <location>
        <begin position="66"/>
        <end position="123"/>
    </location>
</feature>
<dbReference type="InterPro" id="IPR008266">
    <property type="entry name" value="Tyr_kinase_AS"/>
</dbReference>
<dbReference type="InterPro" id="IPR000719">
    <property type="entry name" value="Prot_kinase_dom"/>
</dbReference>
<dbReference type="Pfam" id="PF17667">
    <property type="entry name" value="Pkinase_fungal"/>
    <property type="match status" value="2"/>
</dbReference>
<reference evidence="3 4" key="1">
    <citation type="submission" date="2019-02" db="EMBL/GenBank/DDBJ databases">
        <title>Genome sequencing of the rare red list fungi Dentipellis fragilis.</title>
        <authorList>
            <person name="Buettner E."/>
            <person name="Kellner H."/>
        </authorList>
    </citation>
    <scope>NUCLEOTIDE SEQUENCE [LARGE SCALE GENOMIC DNA]</scope>
    <source>
        <strain evidence="3 4">DSM 105465</strain>
    </source>
</reference>